<feature type="domain" description="YetF C-terminal" evidence="8">
    <location>
        <begin position="80"/>
        <end position="214"/>
    </location>
</feature>
<evidence type="ECO:0000313" key="10">
    <source>
        <dbReference type="EMBL" id="SCC01621.1"/>
    </source>
</evidence>
<protein>
    <submittedName>
        <fullName evidence="10">Uncharacterized membrane protein YcaP, DUF421 family</fullName>
    </submittedName>
</protein>
<keyword evidence="6 7" id="KW-0472">Membrane</keyword>
<proteinExistence type="inferred from homology"/>
<evidence type="ECO:0000256" key="3">
    <source>
        <dbReference type="ARBA" id="ARBA00022475"/>
    </source>
</evidence>
<reference evidence="11" key="1">
    <citation type="submission" date="2016-08" db="EMBL/GenBank/DDBJ databases">
        <authorList>
            <person name="Varghese N."/>
            <person name="Submissions Spin"/>
        </authorList>
    </citation>
    <scope>NUCLEOTIDE SEQUENCE [LARGE SCALE GENOMIC DNA]</scope>
    <source>
        <strain evidence="11">SGD-1123</strain>
    </source>
</reference>
<dbReference type="InterPro" id="IPR007353">
    <property type="entry name" value="DUF421"/>
</dbReference>
<dbReference type="Pfam" id="PF04239">
    <property type="entry name" value="DUF421"/>
    <property type="match status" value="1"/>
</dbReference>
<keyword evidence="3" id="KW-1003">Cell membrane</keyword>
<dbReference type="PANTHER" id="PTHR34582:SF5">
    <property type="entry name" value="UPF0702 TRANSMEMBRANE PROTEIN YETF"/>
    <property type="match status" value="1"/>
</dbReference>
<dbReference type="PANTHER" id="PTHR34582">
    <property type="entry name" value="UPF0702 TRANSMEMBRANE PROTEIN YCAP"/>
    <property type="match status" value="1"/>
</dbReference>
<evidence type="ECO:0000259" key="9">
    <source>
        <dbReference type="Pfam" id="PF20730"/>
    </source>
</evidence>
<feature type="transmembrane region" description="Helical" evidence="7">
    <location>
        <begin position="58"/>
        <end position="78"/>
    </location>
</feature>
<feature type="transmembrane region" description="Helical" evidence="7">
    <location>
        <begin position="6"/>
        <end position="25"/>
    </location>
</feature>
<evidence type="ECO:0000256" key="7">
    <source>
        <dbReference type="SAM" id="Phobius"/>
    </source>
</evidence>
<keyword evidence="11" id="KW-1185">Reference proteome</keyword>
<dbReference type="InterPro" id="IPR048454">
    <property type="entry name" value="YetF_N"/>
</dbReference>
<gene>
    <name evidence="10" type="ORF">GA0061094_1870</name>
</gene>
<organism evidence="10 11">
    <name type="scientific">[Bacillus] enclensis</name>
    <dbReference type="NCBI Taxonomy" id="1402860"/>
    <lineage>
        <taxon>Bacteria</taxon>
        <taxon>Bacillati</taxon>
        <taxon>Bacillota</taxon>
        <taxon>Bacilli</taxon>
        <taxon>Bacillales</taxon>
        <taxon>Bacillaceae</taxon>
        <taxon>Rossellomorea</taxon>
    </lineage>
</organism>
<evidence type="ECO:0000259" key="8">
    <source>
        <dbReference type="Pfam" id="PF04239"/>
    </source>
</evidence>
<dbReference type="RefSeq" id="WP_176716089.1">
    <property type="nucleotide sequence ID" value="NZ_FMAU01000002.1"/>
</dbReference>
<comment type="similarity">
    <text evidence="2">Belongs to the UPF0702 family.</text>
</comment>
<comment type="subcellular location">
    <subcellularLocation>
        <location evidence="1">Cell membrane</location>
        <topology evidence="1">Multi-pass membrane protein</topology>
    </subcellularLocation>
</comment>
<evidence type="ECO:0000313" key="11">
    <source>
        <dbReference type="Proteomes" id="UP000181997"/>
    </source>
</evidence>
<feature type="domain" description="YetF-like N-terminal transmembrane" evidence="9">
    <location>
        <begin position="3"/>
        <end position="78"/>
    </location>
</feature>
<evidence type="ECO:0000256" key="4">
    <source>
        <dbReference type="ARBA" id="ARBA00022692"/>
    </source>
</evidence>
<evidence type="ECO:0000256" key="5">
    <source>
        <dbReference type="ARBA" id="ARBA00022989"/>
    </source>
</evidence>
<dbReference type="AlphaFoldDB" id="A0A1C4B401"/>
<keyword evidence="5 7" id="KW-1133">Transmembrane helix</keyword>
<evidence type="ECO:0000256" key="2">
    <source>
        <dbReference type="ARBA" id="ARBA00006448"/>
    </source>
</evidence>
<name>A0A1C4B401_9BACI</name>
<dbReference type="EMBL" id="FMAU01000002">
    <property type="protein sequence ID" value="SCC01621.1"/>
    <property type="molecule type" value="Genomic_DNA"/>
</dbReference>
<dbReference type="Gene3D" id="3.30.240.20">
    <property type="entry name" value="bsu07140 like domains"/>
    <property type="match status" value="2"/>
</dbReference>
<sequence>MEYMSIAVELVVGYFALLFLTKILGKTQITQISAFDFISALILGELVGNSLYDNEVSVWQILAAISIWGFLIFATEFITQKSRRLRHVLEGTPAIVINKGKIDFQQLKKNNLDLNQLQHLLRAKDIFSIRECEYALLETNGTLSVLKKPLFENVQRSDLNIQPTQVSLPLSLIVDGEIVYDNLKIVHQPEEWLIQEINKHGFQSHKEVMFAEWKEGESLLVQGY</sequence>
<dbReference type="Pfam" id="PF20730">
    <property type="entry name" value="YetF_N"/>
    <property type="match status" value="1"/>
</dbReference>
<dbReference type="GO" id="GO:0005886">
    <property type="term" value="C:plasma membrane"/>
    <property type="evidence" value="ECO:0007669"/>
    <property type="project" value="UniProtKB-SubCell"/>
</dbReference>
<dbReference type="InterPro" id="IPR023090">
    <property type="entry name" value="UPF0702_alpha/beta_dom_sf"/>
</dbReference>
<evidence type="ECO:0000256" key="6">
    <source>
        <dbReference type="ARBA" id="ARBA00023136"/>
    </source>
</evidence>
<keyword evidence="4 7" id="KW-0812">Transmembrane</keyword>
<dbReference type="Proteomes" id="UP000181997">
    <property type="component" value="Unassembled WGS sequence"/>
</dbReference>
<evidence type="ECO:0000256" key="1">
    <source>
        <dbReference type="ARBA" id="ARBA00004651"/>
    </source>
</evidence>
<accession>A0A1C4B401</accession>